<dbReference type="PROSITE" id="PS00018">
    <property type="entry name" value="EF_HAND_1"/>
    <property type="match status" value="1"/>
</dbReference>
<dbReference type="InterPro" id="IPR018247">
    <property type="entry name" value="EF_Hand_1_Ca_BS"/>
</dbReference>
<gene>
    <name evidence="3" type="ORF">RRG08_067120</name>
</gene>
<name>A0AAE1AR45_9GAST</name>
<evidence type="ECO:0000313" key="4">
    <source>
        <dbReference type="Proteomes" id="UP001283361"/>
    </source>
</evidence>
<dbReference type="PROSITE" id="PS50222">
    <property type="entry name" value="EF_HAND_2"/>
    <property type="match status" value="1"/>
</dbReference>
<dbReference type="InterPro" id="IPR002048">
    <property type="entry name" value="EF_hand_dom"/>
</dbReference>
<dbReference type="SUPFAM" id="SSF47473">
    <property type="entry name" value="EF-hand"/>
    <property type="match status" value="1"/>
</dbReference>
<keyword evidence="1" id="KW-0106">Calcium</keyword>
<evidence type="ECO:0000256" key="1">
    <source>
        <dbReference type="ARBA" id="ARBA00022837"/>
    </source>
</evidence>
<dbReference type="AlphaFoldDB" id="A0AAE1AR45"/>
<dbReference type="GO" id="GO:0005509">
    <property type="term" value="F:calcium ion binding"/>
    <property type="evidence" value="ECO:0007669"/>
    <property type="project" value="InterPro"/>
</dbReference>
<proteinExistence type="predicted"/>
<feature type="non-terminal residue" evidence="3">
    <location>
        <position position="61"/>
    </location>
</feature>
<evidence type="ECO:0000313" key="3">
    <source>
        <dbReference type="EMBL" id="KAK3792319.1"/>
    </source>
</evidence>
<organism evidence="3 4">
    <name type="scientific">Elysia crispata</name>
    <name type="common">lettuce slug</name>
    <dbReference type="NCBI Taxonomy" id="231223"/>
    <lineage>
        <taxon>Eukaryota</taxon>
        <taxon>Metazoa</taxon>
        <taxon>Spiralia</taxon>
        <taxon>Lophotrochozoa</taxon>
        <taxon>Mollusca</taxon>
        <taxon>Gastropoda</taxon>
        <taxon>Heterobranchia</taxon>
        <taxon>Euthyneura</taxon>
        <taxon>Panpulmonata</taxon>
        <taxon>Sacoglossa</taxon>
        <taxon>Placobranchoidea</taxon>
        <taxon>Plakobranchidae</taxon>
        <taxon>Elysia</taxon>
    </lineage>
</organism>
<dbReference type="EMBL" id="JAWDGP010001381">
    <property type="protein sequence ID" value="KAK3792319.1"/>
    <property type="molecule type" value="Genomic_DNA"/>
</dbReference>
<dbReference type="Gene3D" id="1.10.238.10">
    <property type="entry name" value="EF-hand"/>
    <property type="match status" value="1"/>
</dbReference>
<keyword evidence="4" id="KW-1185">Reference proteome</keyword>
<dbReference type="Proteomes" id="UP001283361">
    <property type="component" value="Unassembled WGS sequence"/>
</dbReference>
<feature type="domain" description="EF-hand" evidence="2">
    <location>
        <begin position="19"/>
        <end position="54"/>
    </location>
</feature>
<protein>
    <recommendedName>
        <fullName evidence="2">EF-hand domain-containing protein</fullName>
    </recommendedName>
</protein>
<evidence type="ECO:0000259" key="2">
    <source>
        <dbReference type="PROSITE" id="PS50222"/>
    </source>
</evidence>
<accession>A0AAE1AR45</accession>
<comment type="caution">
    <text evidence="3">The sequence shown here is derived from an EMBL/GenBank/DDBJ whole genome shotgun (WGS) entry which is preliminary data.</text>
</comment>
<dbReference type="InterPro" id="IPR011992">
    <property type="entry name" value="EF-hand-dom_pair"/>
</dbReference>
<reference evidence="3" key="1">
    <citation type="journal article" date="2023" name="G3 (Bethesda)">
        <title>A reference genome for the long-term kleptoplast-retaining sea slug Elysia crispata morphotype clarki.</title>
        <authorList>
            <person name="Eastman K.E."/>
            <person name="Pendleton A.L."/>
            <person name="Shaikh M.A."/>
            <person name="Suttiyut T."/>
            <person name="Ogas R."/>
            <person name="Tomko P."/>
            <person name="Gavelis G."/>
            <person name="Widhalm J.R."/>
            <person name="Wisecaver J.H."/>
        </authorList>
    </citation>
    <scope>NUCLEOTIDE SEQUENCE</scope>
    <source>
        <strain evidence="3">ECLA1</strain>
    </source>
</reference>
<sequence length="61" mass="6714">MSSPGPEEDVQEIADVSAEEEATLHELFETLDMNKDGKLDMNDLTKAMTNMQVPQVPGHAK</sequence>